<dbReference type="Proteomes" id="UP001515683">
    <property type="component" value="Unassembled WGS sequence"/>
</dbReference>
<reference evidence="1 2" key="1">
    <citation type="journal article" date="2019" name="bioRxiv">
        <title>Bacteria contribute to plant secondary compound degradation in a generalist herbivore system.</title>
        <authorList>
            <person name="Francoeur C.B."/>
            <person name="Khadempour L."/>
            <person name="Moreira-Soto R.D."/>
            <person name="Gotting K."/>
            <person name="Book A.J."/>
            <person name="Pinto-Tomas A.A."/>
            <person name="Keefover-Ring K."/>
            <person name="Currie C.R."/>
        </authorList>
    </citation>
    <scope>NUCLEOTIDE SEQUENCE [LARGE SCALE GENOMIC DNA]</scope>
    <source>
        <strain evidence="1">Acro-835</strain>
    </source>
</reference>
<protein>
    <submittedName>
        <fullName evidence="1">Uncharacterized protein</fullName>
    </submittedName>
</protein>
<dbReference type="RefSeq" id="WP_167011791.1">
    <property type="nucleotide sequence ID" value="NZ_VWXF01000001.1"/>
</dbReference>
<accession>A0ABX0R7B0</accession>
<evidence type="ECO:0000313" key="2">
    <source>
        <dbReference type="Proteomes" id="UP001515683"/>
    </source>
</evidence>
<proteinExistence type="predicted"/>
<organism evidence="1 2">
    <name type="scientific">Candidatus Pantoea multigeneris</name>
    <dbReference type="NCBI Taxonomy" id="2608357"/>
    <lineage>
        <taxon>Bacteria</taxon>
        <taxon>Pseudomonadati</taxon>
        <taxon>Pseudomonadota</taxon>
        <taxon>Gammaproteobacteria</taxon>
        <taxon>Enterobacterales</taxon>
        <taxon>Erwiniaceae</taxon>
        <taxon>Pantoea</taxon>
    </lineage>
</organism>
<comment type="caution">
    <text evidence="1">The sequence shown here is derived from an EMBL/GenBank/DDBJ whole genome shotgun (WGS) entry which is preliminary data.</text>
</comment>
<gene>
    <name evidence="1" type="ORF">F3J40_00050</name>
</gene>
<name>A0ABX0R7B0_9GAMM</name>
<sequence length="98" mass="10936">MSRSNPQQRIDEIIGEAALALLQQAGPVTLRALVAQLQTMHKLAEDSARRNDVMLALREVRMSIKSVSQEFPEEMGEIEGKSSHAFLETHSLANSRKH</sequence>
<evidence type="ECO:0000313" key="1">
    <source>
        <dbReference type="EMBL" id="NIF20013.1"/>
    </source>
</evidence>
<dbReference type="EMBL" id="VWXF01000001">
    <property type="protein sequence ID" value="NIF20013.1"/>
    <property type="molecule type" value="Genomic_DNA"/>
</dbReference>
<keyword evidence="2" id="KW-1185">Reference proteome</keyword>